<dbReference type="InterPro" id="IPR000847">
    <property type="entry name" value="LysR_HTH_N"/>
</dbReference>
<dbReference type="Gene3D" id="1.10.10.10">
    <property type="entry name" value="Winged helix-like DNA-binding domain superfamily/Winged helix DNA-binding domain"/>
    <property type="match status" value="1"/>
</dbReference>
<comment type="similarity">
    <text evidence="1">Belongs to the LysR transcriptional regulatory family.</text>
</comment>
<dbReference type="Pfam" id="PF00126">
    <property type="entry name" value="HTH_1"/>
    <property type="match status" value="1"/>
</dbReference>
<feature type="domain" description="HTH lysR-type" evidence="5">
    <location>
        <begin position="1"/>
        <end position="58"/>
    </location>
</feature>
<evidence type="ECO:0000256" key="2">
    <source>
        <dbReference type="ARBA" id="ARBA00023015"/>
    </source>
</evidence>
<accession>A0A391P2R9</accession>
<dbReference type="Proteomes" id="UP000265643">
    <property type="component" value="Unassembled WGS sequence"/>
</dbReference>
<evidence type="ECO:0000256" key="4">
    <source>
        <dbReference type="ARBA" id="ARBA00023163"/>
    </source>
</evidence>
<dbReference type="GO" id="GO:0003677">
    <property type="term" value="F:DNA binding"/>
    <property type="evidence" value="ECO:0007669"/>
    <property type="project" value="UniProtKB-KW"/>
</dbReference>
<gene>
    <name evidence="6" type="ORF">KGMB01110_22610</name>
</gene>
<dbReference type="SUPFAM" id="SSF53850">
    <property type="entry name" value="Periplasmic binding protein-like II"/>
    <property type="match status" value="1"/>
</dbReference>
<proteinExistence type="inferred from homology"/>
<dbReference type="GO" id="GO:0005829">
    <property type="term" value="C:cytosol"/>
    <property type="evidence" value="ECO:0007669"/>
    <property type="project" value="TreeGrafter"/>
</dbReference>
<dbReference type="InterPro" id="IPR005119">
    <property type="entry name" value="LysR_subst-bd"/>
</dbReference>
<keyword evidence="3" id="KW-0238">DNA-binding</keyword>
<keyword evidence="7" id="KW-1185">Reference proteome</keyword>
<dbReference type="FunFam" id="1.10.10.10:FF:000001">
    <property type="entry name" value="LysR family transcriptional regulator"/>
    <property type="match status" value="1"/>
</dbReference>
<dbReference type="GO" id="GO:0003700">
    <property type="term" value="F:DNA-binding transcription factor activity"/>
    <property type="evidence" value="ECO:0007669"/>
    <property type="project" value="InterPro"/>
</dbReference>
<dbReference type="PROSITE" id="PS50931">
    <property type="entry name" value="HTH_LYSR"/>
    <property type="match status" value="1"/>
</dbReference>
<dbReference type="EMBL" id="BHGK01000001">
    <property type="protein sequence ID" value="GCA67825.1"/>
    <property type="molecule type" value="Genomic_DNA"/>
</dbReference>
<reference evidence="7" key="1">
    <citation type="submission" date="2018-09" db="EMBL/GenBank/DDBJ databases">
        <title>Draft Genome Sequence of Mediterraneibacter sp. KCTC 15684.</title>
        <authorList>
            <person name="Kim J.S."/>
            <person name="Han K.I."/>
            <person name="Suh M.K."/>
            <person name="Lee K.C."/>
            <person name="Eom M.K."/>
            <person name="Lee J.H."/>
            <person name="Park S.H."/>
            <person name="Kang S.W."/>
            <person name="Park J.E."/>
            <person name="Oh B.S."/>
            <person name="Yu S.Y."/>
            <person name="Choi S.H."/>
            <person name="Lee D.H."/>
            <person name="Yoon H."/>
            <person name="Kim B."/>
            <person name="Yang S.J."/>
            <person name="Lee J.S."/>
        </authorList>
    </citation>
    <scope>NUCLEOTIDE SEQUENCE [LARGE SCALE GENOMIC DNA]</scope>
    <source>
        <strain evidence="7">KCTC 15684</strain>
    </source>
</reference>
<comment type="caution">
    <text evidence="6">The sequence shown here is derived from an EMBL/GenBank/DDBJ whole genome shotgun (WGS) entry which is preliminary data.</text>
</comment>
<evidence type="ECO:0000313" key="7">
    <source>
        <dbReference type="Proteomes" id="UP000265643"/>
    </source>
</evidence>
<dbReference type="CDD" id="cd08434">
    <property type="entry name" value="PBP2_GltC_like"/>
    <property type="match status" value="1"/>
</dbReference>
<dbReference type="Pfam" id="PF03466">
    <property type="entry name" value="LysR_substrate"/>
    <property type="match status" value="1"/>
</dbReference>
<dbReference type="InterPro" id="IPR036388">
    <property type="entry name" value="WH-like_DNA-bd_sf"/>
</dbReference>
<dbReference type="PANTHER" id="PTHR30419">
    <property type="entry name" value="HTH-TYPE TRANSCRIPTIONAL REGULATOR YBHD"/>
    <property type="match status" value="1"/>
</dbReference>
<dbReference type="InterPro" id="IPR036390">
    <property type="entry name" value="WH_DNA-bd_sf"/>
</dbReference>
<dbReference type="PANTHER" id="PTHR30419:SF28">
    <property type="entry name" value="HTH-TYPE TRANSCRIPTIONAL REGULATOR BSDA"/>
    <property type="match status" value="1"/>
</dbReference>
<keyword evidence="2" id="KW-0805">Transcription regulation</keyword>
<dbReference type="AlphaFoldDB" id="A0A391P2R9"/>
<evidence type="ECO:0000256" key="1">
    <source>
        <dbReference type="ARBA" id="ARBA00009437"/>
    </source>
</evidence>
<sequence length="294" mass="33535">MNLNQLQYFLTLSKLEHYTQAAKELKITQPSLSHAMSALEEELGTRLFEKRGRNVVLTKYGKVFQEYVEDALHTLDTGVRKTKAMTGQTTGVIDLAYIYTLGSRFVPQLVGDFLRSNEELKAQFHFTVGNTSKILEGLKEEKYDLAFCSRMEQETEIHFTPVAQEKLVVVTPKGHPLSEKRMVEISEAVKYPQVYFTRDSGLRPVIDKLFAKSGLQPKIAYEIEEDGAMAGLVEQNFGIAIMPDIPLLGQLQVEVLNFLNPGEPRYIYMAQLEGKYQPPMVEKFTRFVQRNRTL</sequence>
<protein>
    <submittedName>
        <fullName evidence="6">LysR family transcriptional regulator</fullName>
    </submittedName>
</protein>
<dbReference type="PRINTS" id="PR00039">
    <property type="entry name" value="HTHLYSR"/>
</dbReference>
<evidence type="ECO:0000313" key="6">
    <source>
        <dbReference type="EMBL" id="GCA67825.1"/>
    </source>
</evidence>
<evidence type="ECO:0000259" key="5">
    <source>
        <dbReference type="PROSITE" id="PS50931"/>
    </source>
</evidence>
<dbReference type="Gene3D" id="3.40.190.290">
    <property type="match status" value="1"/>
</dbReference>
<name>A0A391P2R9_9FIRM</name>
<dbReference type="InterPro" id="IPR050950">
    <property type="entry name" value="HTH-type_LysR_regulators"/>
</dbReference>
<organism evidence="6 7">
    <name type="scientific">Mediterraneibacter butyricigenes</name>
    <dbReference type="NCBI Taxonomy" id="2316025"/>
    <lineage>
        <taxon>Bacteria</taxon>
        <taxon>Bacillati</taxon>
        <taxon>Bacillota</taxon>
        <taxon>Clostridia</taxon>
        <taxon>Lachnospirales</taxon>
        <taxon>Lachnospiraceae</taxon>
        <taxon>Mediterraneibacter</taxon>
    </lineage>
</organism>
<dbReference type="RefSeq" id="WP_117603312.1">
    <property type="nucleotide sequence ID" value="NZ_BHGK01000001.1"/>
</dbReference>
<dbReference type="SUPFAM" id="SSF46785">
    <property type="entry name" value="Winged helix' DNA-binding domain"/>
    <property type="match status" value="1"/>
</dbReference>
<keyword evidence="4" id="KW-0804">Transcription</keyword>
<evidence type="ECO:0000256" key="3">
    <source>
        <dbReference type="ARBA" id="ARBA00023125"/>
    </source>
</evidence>